<dbReference type="SUPFAM" id="SSF52833">
    <property type="entry name" value="Thioredoxin-like"/>
    <property type="match status" value="1"/>
</dbReference>
<gene>
    <name evidence="6" type="ORF">GSMUA_344670.1</name>
</gene>
<reference evidence="7" key="2">
    <citation type="submission" date="2021-05" db="UniProtKB">
        <authorList>
            <consortium name="EnsemblPlants"/>
        </authorList>
    </citation>
    <scope>IDENTIFICATION</scope>
    <source>
        <strain evidence="7">subsp. malaccensis</strain>
    </source>
</reference>
<dbReference type="EnsemblPlants" id="Ma08_t11160.1">
    <property type="protein sequence ID" value="Ma08_p11160.1"/>
    <property type="gene ID" value="Ma08_g11160"/>
</dbReference>
<evidence type="ECO:0000313" key="7">
    <source>
        <dbReference type="EnsemblPlants" id="Ma08_p11160.1"/>
    </source>
</evidence>
<dbReference type="PROSITE" id="PS51355">
    <property type="entry name" value="GLUTATHIONE_PEROXID_3"/>
    <property type="match status" value="1"/>
</dbReference>
<feature type="active site" evidence="4">
    <location>
        <position position="42"/>
    </location>
</feature>
<dbReference type="Pfam" id="PF00255">
    <property type="entry name" value="GSHPx"/>
    <property type="match status" value="2"/>
</dbReference>
<dbReference type="AlphaFoldDB" id="A0A804K5C4"/>
<evidence type="ECO:0000256" key="5">
    <source>
        <dbReference type="RuleBase" id="RU000499"/>
    </source>
</evidence>
<dbReference type="Proteomes" id="UP000012960">
    <property type="component" value="Unplaced"/>
</dbReference>
<name>A0A804K5C4_MUSAM</name>
<sequence length="174" mass="19669">MASTECAASIREFTIKDAKGNDVDLSTYKGKVLQIVNVASRCELANSNYMELSQLYEKYKRNASKELDKLAQEITPSFNDRAANWLISKFWPSHAFSLEGQEPGSNGEIVEFACTHFKAEYPIFEVDVNGDNATPIYKFLRSNKGGILEDSIKWNFAKFLIDKDGHVVMSRIKL</sequence>
<dbReference type="InterPro" id="IPR036249">
    <property type="entry name" value="Thioredoxin-like_sf"/>
</dbReference>
<dbReference type="InterPro" id="IPR000889">
    <property type="entry name" value="Glutathione_peroxidase"/>
</dbReference>
<evidence type="ECO:0000256" key="1">
    <source>
        <dbReference type="ARBA" id="ARBA00006926"/>
    </source>
</evidence>
<keyword evidence="2 5" id="KW-0575">Peroxidase</keyword>
<evidence type="ECO:0000256" key="2">
    <source>
        <dbReference type="ARBA" id="ARBA00022559"/>
    </source>
</evidence>
<dbReference type="PRINTS" id="PR01011">
    <property type="entry name" value="GLUTPROXDASE"/>
</dbReference>
<dbReference type="EMBL" id="HG996472">
    <property type="protein sequence ID" value="CAG1831213.1"/>
    <property type="molecule type" value="Genomic_DNA"/>
</dbReference>
<organism evidence="7 8">
    <name type="scientific">Musa acuminata subsp. malaccensis</name>
    <name type="common">Wild banana</name>
    <name type="synonym">Musa malaccensis</name>
    <dbReference type="NCBI Taxonomy" id="214687"/>
    <lineage>
        <taxon>Eukaryota</taxon>
        <taxon>Viridiplantae</taxon>
        <taxon>Streptophyta</taxon>
        <taxon>Embryophyta</taxon>
        <taxon>Tracheophyta</taxon>
        <taxon>Spermatophyta</taxon>
        <taxon>Magnoliopsida</taxon>
        <taxon>Liliopsida</taxon>
        <taxon>Zingiberales</taxon>
        <taxon>Musaceae</taxon>
        <taxon>Musa</taxon>
    </lineage>
</organism>
<dbReference type="Gene3D" id="3.40.30.10">
    <property type="entry name" value="Glutaredoxin"/>
    <property type="match status" value="1"/>
</dbReference>
<evidence type="ECO:0000256" key="4">
    <source>
        <dbReference type="PIRSR" id="PIRSR000303-1"/>
    </source>
</evidence>
<dbReference type="GO" id="GO:0004601">
    <property type="term" value="F:peroxidase activity"/>
    <property type="evidence" value="ECO:0000318"/>
    <property type="project" value="GO_Central"/>
</dbReference>
<evidence type="ECO:0000313" key="6">
    <source>
        <dbReference type="EMBL" id="CAG1831213.1"/>
    </source>
</evidence>
<dbReference type="InParanoid" id="A0A804K5C4"/>
<keyword evidence="3 5" id="KW-0560">Oxidoreductase</keyword>
<proteinExistence type="inferred from homology"/>
<evidence type="ECO:0000313" key="8">
    <source>
        <dbReference type="Proteomes" id="UP000012960"/>
    </source>
</evidence>
<comment type="similarity">
    <text evidence="1 5">Belongs to the glutathione peroxidase family.</text>
</comment>
<dbReference type="PANTHER" id="PTHR11592">
    <property type="entry name" value="GLUTATHIONE PEROXIDASE"/>
    <property type="match status" value="1"/>
</dbReference>
<dbReference type="GO" id="GO:0006979">
    <property type="term" value="P:response to oxidative stress"/>
    <property type="evidence" value="ECO:0007669"/>
    <property type="project" value="InterPro"/>
</dbReference>
<dbReference type="PANTHER" id="PTHR11592:SF109">
    <property type="entry name" value="GLUTATHIONE PEROXIDASE"/>
    <property type="match status" value="1"/>
</dbReference>
<dbReference type="Gramene" id="Ma08_t11160.1">
    <property type="protein sequence ID" value="Ma08_p11160.1"/>
    <property type="gene ID" value="Ma08_g11160"/>
</dbReference>
<dbReference type="CDD" id="cd00340">
    <property type="entry name" value="GSH_Peroxidase"/>
    <property type="match status" value="1"/>
</dbReference>
<dbReference type="PIRSF" id="PIRSF000303">
    <property type="entry name" value="Glutathion_perox"/>
    <property type="match status" value="1"/>
</dbReference>
<reference evidence="6" key="1">
    <citation type="submission" date="2021-03" db="EMBL/GenBank/DDBJ databases">
        <authorList>
            <consortium name="Genoscope - CEA"/>
            <person name="William W."/>
        </authorList>
    </citation>
    <scope>NUCLEOTIDE SEQUENCE</scope>
    <source>
        <strain evidence="6">Doubled-haploid Pahang</strain>
    </source>
</reference>
<accession>A0A804K5C4</accession>
<dbReference type="FunFam" id="3.40.30.10:FF:000025">
    <property type="entry name" value="Glutathione peroxidase"/>
    <property type="match status" value="1"/>
</dbReference>
<evidence type="ECO:0000256" key="3">
    <source>
        <dbReference type="ARBA" id="ARBA00023002"/>
    </source>
</evidence>
<keyword evidence="8" id="KW-1185">Reference proteome</keyword>
<protein>
    <recommendedName>
        <fullName evidence="5">Glutathione peroxidase</fullName>
    </recommendedName>
</protein>